<gene>
    <name evidence="5" type="primary">virS</name>
    <name evidence="5" type="ORF">GCM10011349_29840</name>
</gene>
<dbReference type="SUPFAM" id="SSF46689">
    <property type="entry name" value="Homeodomain-like"/>
    <property type="match status" value="1"/>
</dbReference>
<evidence type="ECO:0000313" key="6">
    <source>
        <dbReference type="Proteomes" id="UP000605099"/>
    </source>
</evidence>
<name>A0ABQ2JSK3_9SPHN</name>
<dbReference type="InterPro" id="IPR009057">
    <property type="entry name" value="Homeodomain-like_sf"/>
</dbReference>
<dbReference type="Pfam" id="PF12833">
    <property type="entry name" value="HTH_18"/>
    <property type="match status" value="1"/>
</dbReference>
<dbReference type="PROSITE" id="PS01124">
    <property type="entry name" value="HTH_ARAC_FAMILY_2"/>
    <property type="match status" value="1"/>
</dbReference>
<comment type="caution">
    <text evidence="5">The sequence shown here is derived from an EMBL/GenBank/DDBJ whole genome shotgun (WGS) entry which is preliminary data.</text>
</comment>
<dbReference type="PANTHER" id="PTHR47894:SF4">
    <property type="entry name" value="HTH-TYPE TRANSCRIPTIONAL REGULATOR GADX"/>
    <property type="match status" value="1"/>
</dbReference>
<sequence length="351" mass="38736">MTPVDDLSAIEQAGTIRFDRVDPRILWFFPDLVSGLGGEPDAMLGQVGIYPGAAGRGDWTVSYRQMVSLLAVAAKDLDCPDLGMRLAKLQAGGIQSPLLQLFRNSATLGEALQHVLDHSYAHSLAAGIWLQRCPAEETVTVGHDILIEGVPDRRQAIEQILLIEYLTRLDATAGLARARRVDFRHLPMSAPSVYRANFGSEVRFGQAADAIVYGEQVLASPIVASDPSECRRVIARINGAFAEHEPPLHARVRGLVMHLLSSERCTDPDVAKELGLHPRTLHRKLRGEGTSFRQIKNEVRRDLLIHYLDQTALPIAEISERLGFAEQSAMTRFCRQQLAVSPTQRRAGRSD</sequence>
<keyword evidence="6" id="KW-1185">Reference proteome</keyword>
<dbReference type="RefSeq" id="WP_188820803.1">
    <property type="nucleotide sequence ID" value="NZ_BMLK01000014.1"/>
</dbReference>
<evidence type="ECO:0000259" key="4">
    <source>
        <dbReference type="PROSITE" id="PS01124"/>
    </source>
</evidence>
<dbReference type="Pfam" id="PF12625">
    <property type="entry name" value="Arabinose_bd"/>
    <property type="match status" value="1"/>
</dbReference>
<dbReference type="InterPro" id="IPR018060">
    <property type="entry name" value="HTH_AraC"/>
</dbReference>
<evidence type="ECO:0000256" key="2">
    <source>
        <dbReference type="ARBA" id="ARBA00023125"/>
    </source>
</evidence>
<dbReference type="PANTHER" id="PTHR47894">
    <property type="entry name" value="HTH-TYPE TRANSCRIPTIONAL REGULATOR GADX"/>
    <property type="match status" value="1"/>
</dbReference>
<accession>A0ABQ2JSK3</accession>
<dbReference type="InterPro" id="IPR032687">
    <property type="entry name" value="AraC-type_N"/>
</dbReference>
<keyword evidence="1" id="KW-0805">Transcription regulation</keyword>
<dbReference type="EMBL" id="BMLK01000014">
    <property type="protein sequence ID" value="GGN54307.1"/>
    <property type="molecule type" value="Genomic_DNA"/>
</dbReference>
<keyword evidence="2" id="KW-0238">DNA-binding</keyword>
<keyword evidence="3" id="KW-0804">Transcription</keyword>
<dbReference type="Proteomes" id="UP000605099">
    <property type="component" value="Unassembled WGS sequence"/>
</dbReference>
<proteinExistence type="predicted"/>
<feature type="domain" description="HTH araC/xylS-type" evidence="4">
    <location>
        <begin position="250"/>
        <end position="348"/>
    </location>
</feature>
<evidence type="ECO:0000256" key="3">
    <source>
        <dbReference type="ARBA" id="ARBA00023163"/>
    </source>
</evidence>
<dbReference type="SMART" id="SM00342">
    <property type="entry name" value="HTH_ARAC"/>
    <property type="match status" value="1"/>
</dbReference>
<dbReference type="Gene3D" id="1.10.10.60">
    <property type="entry name" value="Homeodomain-like"/>
    <property type="match status" value="1"/>
</dbReference>
<evidence type="ECO:0000313" key="5">
    <source>
        <dbReference type="EMBL" id="GGN54307.1"/>
    </source>
</evidence>
<reference evidence="6" key="1">
    <citation type="journal article" date="2019" name="Int. J. Syst. Evol. Microbiol.">
        <title>The Global Catalogue of Microorganisms (GCM) 10K type strain sequencing project: providing services to taxonomists for standard genome sequencing and annotation.</title>
        <authorList>
            <consortium name="The Broad Institute Genomics Platform"/>
            <consortium name="The Broad Institute Genome Sequencing Center for Infectious Disease"/>
            <person name="Wu L."/>
            <person name="Ma J."/>
        </authorList>
    </citation>
    <scope>NUCLEOTIDE SEQUENCE [LARGE SCALE GENOMIC DNA]</scope>
    <source>
        <strain evidence="6">CGMCC 1.6784</strain>
    </source>
</reference>
<evidence type="ECO:0000256" key="1">
    <source>
        <dbReference type="ARBA" id="ARBA00023015"/>
    </source>
</evidence>
<organism evidence="5 6">
    <name type="scientific">Novosphingobium indicum</name>
    <dbReference type="NCBI Taxonomy" id="462949"/>
    <lineage>
        <taxon>Bacteria</taxon>
        <taxon>Pseudomonadati</taxon>
        <taxon>Pseudomonadota</taxon>
        <taxon>Alphaproteobacteria</taxon>
        <taxon>Sphingomonadales</taxon>
        <taxon>Sphingomonadaceae</taxon>
        <taxon>Novosphingobium</taxon>
    </lineage>
</organism>
<protein>
    <submittedName>
        <fullName evidence="5">HTH-type transcriptional regulator VirS</fullName>
    </submittedName>
</protein>